<evidence type="ECO:0000313" key="4">
    <source>
        <dbReference type="EMBL" id="WED67366.1"/>
    </source>
</evidence>
<accession>A0AAF0I860</accession>
<keyword evidence="5" id="KW-1185">Reference proteome</keyword>
<dbReference type="PANTHER" id="PTHR46969">
    <property type="entry name" value="BIFUNCTIONAL PROTEIN HLDE"/>
    <property type="match status" value="1"/>
</dbReference>
<dbReference type="AlphaFoldDB" id="A0AAF0I860"/>
<reference evidence="4" key="1">
    <citation type="submission" date="2023-03" db="EMBL/GenBank/DDBJ databases">
        <title>Lomoglobus Profundus gen. nov., sp. nov., a novel member of the phylum Verrucomicrobia, isolated from deep-marine sediment of South China Sea.</title>
        <authorList>
            <person name="Ahmad T."/>
            <person name="Ishaq S.E."/>
            <person name="Wang F."/>
        </authorList>
    </citation>
    <scope>NUCLEOTIDE SEQUENCE</scope>
    <source>
        <strain evidence="4">LMO-M01</strain>
    </source>
</reference>
<name>A0AAF0I860_9BACT</name>
<dbReference type="KEGG" id="slom:PXH66_10950"/>
<sequence length="327" mass="35231">MTPLSLDFLDRISVLVVGDVMLDRYIWGDIRRISPEAPVPVVEIDRETCTAGGAANVALNLAALGVSCEIFGAFGCDAAGEELSCLLKKHHVAFEPRLARNGTATITKTRVLAQNQQVCRLDREERPPLYTLAVGGLMDLLAEKSMQYSAVIISDYAKGTIDQAVIDRLRQVCKEKNVFLSLDPKPTRSLEISGFNLLTPNRREANLLAGLPAHCSFEQCAAEDVAQLVIDRHRPEHMVMTLSENGMLLKSRERSARHFPTIAHQVADVSGAGDTVVATLTAAMSAGLSPEDAVHIANTAAGVVVSKLGTATVTRSELSKALHLPSI</sequence>
<dbReference type="CDD" id="cd01172">
    <property type="entry name" value="RfaE_like"/>
    <property type="match status" value="1"/>
</dbReference>
<dbReference type="GO" id="GO:0033786">
    <property type="term" value="F:heptose-1-phosphate adenylyltransferase activity"/>
    <property type="evidence" value="ECO:0007669"/>
    <property type="project" value="TreeGrafter"/>
</dbReference>
<dbReference type="EMBL" id="CP119075">
    <property type="protein sequence ID" value="WED67366.1"/>
    <property type="molecule type" value="Genomic_DNA"/>
</dbReference>
<dbReference type="PROSITE" id="PS00583">
    <property type="entry name" value="PFKB_KINASES_1"/>
    <property type="match status" value="1"/>
</dbReference>
<dbReference type="Gene3D" id="3.40.1190.20">
    <property type="match status" value="1"/>
</dbReference>
<dbReference type="Pfam" id="PF00294">
    <property type="entry name" value="PfkB"/>
    <property type="match status" value="1"/>
</dbReference>
<keyword evidence="2 4" id="KW-0418">Kinase</keyword>
<dbReference type="InterPro" id="IPR011611">
    <property type="entry name" value="PfkB_dom"/>
</dbReference>
<dbReference type="GO" id="GO:0016773">
    <property type="term" value="F:phosphotransferase activity, alcohol group as acceptor"/>
    <property type="evidence" value="ECO:0007669"/>
    <property type="project" value="InterPro"/>
</dbReference>
<dbReference type="SUPFAM" id="SSF53613">
    <property type="entry name" value="Ribokinase-like"/>
    <property type="match status" value="1"/>
</dbReference>
<dbReference type="Proteomes" id="UP001218638">
    <property type="component" value="Chromosome"/>
</dbReference>
<gene>
    <name evidence="4" type="ORF">PXH66_10950</name>
</gene>
<dbReference type="GO" id="GO:0005829">
    <property type="term" value="C:cytosol"/>
    <property type="evidence" value="ECO:0007669"/>
    <property type="project" value="TreeGrafter"/>
</dbReference>
<evidence type="ECO:0000313" key="5">
    <source>
        <dbReference type="Proteomes" id="UP001218638"/>
    </source>
</evidence>
<evidence type="ECO:0000256" key="1">
    <source>
        <dbReference type="ARBA" id="ARBA00022679"/>
    </source>
</evidence>
<proteinExistence type="predicted"/>
<evidence type="ECO:0000256" key="2">
    <source>
        <dbReference type="ARBA" id="ARBA00022777"/>
    </source>
</evidence>
<keyword evidence="1" id="KW-0808">Transferase</keyword>
<dbReference type="PANTHER" id="PTHR46969:SF1">
    <property type="entry name" value="BIFUNCTIONAL PROTEIN HLDE"/>
    <property type="match status" value="1"/>
</dbReference>
<protein>
    <submittedName>
        <fullName evidence="4">PfkB family carbohydrate kinase</fullName>
    </submittedName>
</protein>
<dbReference type="InterPro" id="IPR029056">
    <property type="entry name" value="Ribokinase-like"/>
</dbReference>
<dbReference type="InterPro" id="IPR002173">
    <property type="entry name" value="Carboh/pur_kinase_PfkB_CS"/>
</dbReference>
<dbReference type="RefSeq" id="WP_330931519.1">
    <property type="nucleotide sequence ID" value="NZ_CP119075.1"/>
</dbReference>
<dbReference type="GO" id="GO:0033785">
    <property type="term" value="F:heptose 7-phosphate kinase activity"/>
    <property type="evidence" value="ECO:0007669"/>
    <property type="project" value="TreeGrafter"/>
</dbReference>
<feature type="domain" description="Carbohydrate kinase PfkB" evidence="3">
    <location>
        <begin position="13"/>
        <end position="312"/>
    </location>
</feature>
<dbReference type="InterPro" id="IPR011913">
    <property type="entry name" value="RfaE_dom_I"/>
</dbReference>
<organism evidence="4 5">
    <name type="scientific">Synoicihabitans lomoniglobus</name>
    <dbReference type="NCBI Taxonomy" id="2909285"/>
    <lineage>
        <taxon>Bacteria</taxon>
        <taxon>Pseudomonadati</taxon>
        <taxon>Verrucomicrobiota</taxon>
        <taxon>Opitutia</taxon>
        <taxon>Opitutales</taxon>
        <taxon>Opitutaceae</taxon>
        <taxon>Synoicihabitans</taxon>
    </lineage>
</organism>
<evidence type="ECO:0000259" key="3">
    <source>
        <dbReference type="Pfam" id="PF00294"/>
    </source>
</evidence>